<dbReference type="Proteomes" id="UP000008363">
    <property type="component" value="Unassembled WGS sequence"/>
</dbReference>
<accession>K6WIW9</accession>
<name>K6WIW9_9ACTN</name>
<keyword evidence="4" id="KW-1185">Reference proteome</keyword>
<dbReference type="EMBL" id="BAHC01000242">
    <property type="protein sequence ID" value="GAB93726.1"/>
    <property type="molecule type" value="Genomic_DNA"/>
</dbReference>
<evidence type="ECO:0000313" key="3">
    <source>
        <dbReference type="EMBL" id="GAB93726.1"/>
    </source>
</evidence>
<evidence type="ECO:0000256" key="1">
    <source>
        <dbReference type="SAM" id="MobiDB-lite"/>
    </source>
</evidence>
<proteinExistence type="predicted"/>
<comment type="caution">
    <text evidence="3">The sequence shown here is derived from an EMBL/GenBank/DDBJ whole genome shotgun (WGS) entry which is preliminary data.</text>
</comment>
<sequence>MRDNRTSERKQRRKELDEAHAAEREREWAEAERIAAEENPGAPRPDWSDPLVAHPELRVVSDLPRDDLLQTIEEFLARFVVYPSESALIAHVLWIAQTWLMDTWESTPRIAFLSPEPGSGKSRALEVTEPLVPRPVHAVNTTPAYLFRKVSDESGPPTILYDGIDTVFGPKAKDNEDIRGMLNAGHRKGANAGRCVLRGKNVETEELPAYCAVALAGLDDLPDTIMPRSVVIRMRRRAPGEKIEPWRLRINGPEADALSEQIQLWAKGVAHLAGQSWPEMPDGVEDRDADVWEALLAVADLAGGQWPARARVAAVTLVTASKDRAPTIGVLLLRDLRTVFGDHDRLSTEHVLDGLNSLEESPWASIRRGEPLDAPQTATR</sequence>
<evidence type="ECO:0000313" key="4">
    <source>
        <dbReference type="Proteomes" id="UP000008363"/>
    </source>
</evidence>
<dbReference type="AlphaFoldDB" id="K6WIW9"/>
<evidence type="ECO:0000259" key="2">
    <source>
        <dbReference type="Pfam" id="PF12307"/>
    </source>
</evidence>
<gene>
    <name evidence="3" type="ORF">GORHZ_242_00100</name>
</gene>
<organism evidence="3 4">
    <name type="scientific">Gordonia rhizosphera NBRC 16068</name>
    <dbReference type="NCBI Taxonomy" id="1108045"/>
    <lineage>
        <taxon>Bacteria</taxon>
        <taxon>Bacillati</taxon>
        <taxon>Actinomycetota</taxon>
        <taxon>Actinomycetes</taxon>
        <taxon>Mycobacteriales</taxon>
        <taxon>Gordoniaceae</taxon>
        <taxon>Gordonia</taxon>
    </lineage>
</organism>
<dbReference type="InterPro" id="IPR022081">
    <property type="entry name" value="DUF3631"/>
</dbReference>
<dbReference type="eggNOG" id="COG0464">
    <property type="taxonomic scope" value="Bacteria"/>
</dbReference>
<protein>
    <recommendedName>
        <fullName evidence="2">DUF3631 domain-containing protein</fullName>
    </recommendedName>
</protein>
<feature type="region of interest" description="Disordered" evidence="1">
    <location>
        <begin position="1"/>
        <end position="50"/>
    </location>
</feature>
<feature type="domain" description="DUF3631" evidence="2">
    <location>
        <begin position="233"/>
        <end position="378"/>
    </location>
</feature>
<dbReference type="Pfam" id="PF12307">
    <property type="entry name" value="DUF3631"/>
    <property type="match status" value="1"/>
</dbReference>
<dbReference type="STRING" id="1108045.GORHZ_242_00100"/>
<reference evidence="3 4" key="1">
    <citation type="submission" date="2012-08" db="EMBL/GenBank/DDBJ databases">
        <title>Whole genome shotgun sequence of Gordonia rhizosphera NBRC 16068.</title>
        <authorList>
            <person name="Takarada H."/>
            <person name="Isaki S."/>
            <person name="Hosoyama A."/>
            <person name="Tsuchikane K."/>
            <person name="Katsumata H."/>
            <person name="Baba S."/>
            <person name="Ohji S."/>
            <person name="Yamazaki S."/>
            <person name="Fujita N."/>
        </authorList>
    </citation>
    <scope>NUCLEOTIDE SEQUENCE [LARGE SCALE GENOMIC DNA]</scope>
    <source>
        <strain evidence="3 4">NBRC 16068</strain>
    </source>
</reference>
<feature type="compositionally biased region" description="Basic and acidic residues" evidence="1">
    <location>
        <begin position="1"/>
        <end position="36"/>
    </location>
</feature>